<dbReference type="EMBL" id="JARKIE010000062">
    <property type="protein sequence ID" value="KAJ7690811.1"/>
    <property type="molecule type" value="Genomic_DNA"/>
</dbReference>
<keyword evidence="2" id="KW-1185">Reference proteome</keyword>
<evidence type="ECO:0000313" key="2">
    <source>
        <dbReference type="Proteomes" id="UP001221757"/>
    </source>
</evidence>
<comment type="caution">
    <text evidence="1">The sequence shown here is derived from an EMBL/GenBank/DDBJ whole genome shotgun (WGS) entry which is preliminary data.</text>
</comment>
<name>A0AAD7DGP1_MYCRO</name>
<protein>
    <submittedName>
        <fullName evidence="1">Uncharacterized protein</fullName>
    </submittedName>
</protein>
<accession>A0AAD7DGP1</accession>
<proteinExistence type="predicted"/>
<reference evidence="1" key="1">
    <citation type="submission" date="2023-03" db="EMBL/GenBank/DDBJ databases">
        <title>Massive genome expansion in bonnet fungi (Mycena s.s.) driven by repeated elements and novel gene families across ecological guilds.</title>
        <authorList>
            <consortium name="Lawrence Berkeley National Laboratory"/>
            <person name="Harder C.B."/>
            <person name="Miyauchi S."/>
            <person name="Viragh M."/>
            <person name="Kuo A."/>
            <person name="Thoen E."/>
            <person name="Andreopoulos B."/>
            <person name="Lu D."/>
            <person name="Skrede I."/>
            <person name="Drula E."/>
            <person name="Henrissat B."/>
            <person name="Morin E."/>
            <person name="Kohler A."/>
            <person name="Barry K."/>
            <person name="LaButti K."/>
            <person name="Morin E."/>
            <person name="Salamov A."/>
            <person name="Lipzen A."/>
            <person name="Mereny Z."/>
            <person name="Hegedus B."/>
            <person name="Baldrian P."/>
            <person name="Stursova M."/>
            <person name="Weitz H."/>
            <person name="Taylor A."/>
            <person name="Grigoriev I.V."/>
            <person name="Nagy L.G."/>
            <person name="Martin F."/>
            <person name="Kauserud H."/>
        </authorList>
    </citation>
    <scope>NUCLEOTIDE SEQUENCE</scope>
    <source>
        <strain evidence="1">CBHHK067</strain>
    </source>
</reference>
<gene>
    <name evidence="1" type="ORF">B0H17DRAFT_1134082</name>
</gene>
<organism evidence="1 2">
    <name type="scientific">Mycena rosella</name>
    <name type="common">Pink bonnet</name>
    <name type="synonym">Agaricus rosellus</name>
    <dbReference type="NCBI Taxonomy" id="1033263"/>
    <lineage>
        <taxon>Eukaryota</taxon>
        <taxon>Fungi</taxon>
        <taxon>Dikarya</taxon>
        <taxon>Basidiomycota</taxon>
        <taxon>Agaricomycotina</taxon>
        <taxon>Agaricomycetes</taxon>
        <taxon>Agaricomycetidae</taxon>
        <taxon>Agaricales</taxon>
        <taxon>Marasmiineae</taxon>
        <taxon>Mycenaceae</taxon>
        <taxon>Mycena</taxon>
    </lineage>
</organism>
<evidence type="ECO:0000313" key="1">
    <source>
        <dbReference type="EMBL" id="KAJ7690811.1"/>
    </source>
</evidence>
<dbReference type="AlphaFoldDB" id="A0AAD7DGP1"/>
<sequence>MAWTPGTDFQATVNLIMRPKVDVKPVAKKTELQYFNWSNVISLDGVLRDRDLECGWGPAERVSVMEGKFQVVGKSLPKTSRIENDSHAHRFVSSNLNRIPYTQALCDGTLVCCDVYSTDARVASRVNGLYPDGLRCCGTQVMDGQLDATPLTQVARPNGG</sequence>
<dbReference type="Proteomes" id="UP001221757">
    <property type="component" value="Unassembled WGS sequence"/>
</dbReference>